<name>A0A653WKD7_9FLAO</name>
<evidence type="ECO:0000313" key="1">
    <source>
        <dbReference type="EMBL" id="VXC12944.1"/>
    </source>
</evidence>
<dbReference type="AlphaFoldDB" id="A0A653WKD7"/>
<organism evidence="1 2">
    <name type="scientific">Maribacter litoralis</name>
    <dbReference type="NCBI Taxonomy" id="2059726"/>
    <lineage>
        <taxon>Bacteria</taxon>
        <taxon>Pseudomonadati</taxon>
        <taxon>Bacteroidota</taxon>
        <taxon>Flavobacteriia</taxon>
        <taxon>Flavobacteriales</taxon>
        <taxon>Flavobacteriaceae</taxon>
        <taxon>Maribacter</taxon>
    </lineage>
</organism>
<keyword evidence="2" id="KW-1185">Reference proteome</keyword>
<evidence type="ECO:0000313" key="2">
    <source>
        <dbReference type="Proteomes" id="UP000430202"/>
    </source>
</evidence>
<protein>
    <submittedName>
        <fullName evidence="1">Uncharacterized protein</fullName>
    </submittedName>
</protein>
<dbReference type="EMBL" id="CABWLR010000006">
    <property type="protein sequence ID" value="VXC12944.1"/>
    <property type="molecule type" value="Genomic_DNA"/>
</dbReference>
<dbReference type="Proteomes" id="UP000430202">
    <property type="component" value="Unassembled WGS sequence"/>
</dbReference>
<accession>A0A653WKD7</accession>
<gene>
    <name evidence="1" type="ORF">MARI151_60117</name>
</gene>
<sequence>MSSCESPSGLSIRFVFAKLVAETLNEIIHKHVVPKLKIIRN</sequence>
<reference evidence="1 2" key="1">
    <citation type="submission" date="2019-10" db="EMBL/GenBank/DDBJ databases">
        <authorList>
            <person name="Karimi E."/>
        </authorList>
    </citation>
    <scope>NUCLEOTIDE SEQUENCE [LARGE SCALE GENOMIC DNA]</scope>
    <source>
        <strain evidence="1">Maribacter sp. 151</strain>
    </source>
</reference>
<proteinExistence type="predicted"/>